<dbReference type="CDD" id="cd01129">
    <property type="entry name" value="PulE-GspE-like"/>
    <property type="match status" value="1"/>
</dbReference>
<evidence type="ECO:0000256" key="3">
    <source>
        <dbReference type="ARBA" id="ARBA00022840"/>
    </source>
</evidence>
<dbReference type="InterPro" id="IPR027417">
    <property type="entry name" value="P-loop_NTPase"/>
</dbReference>
<keyword evidence="2" id="KW-0547">Nucleotide-binding</keyword>
<dbReference type="InterPro" id="IPR037257">
    <property type="entry name" value="T2SS_E_N_sf"/>
</dbReference>
<feature type="domain" description="Bacterial type II secretion system protein E" evidence="4">
    <location>
        <begin position="174"/>
        <end position="581"/>
    </location>
</feature>
<dbReference type="Proteomes" id="UP000737171">
    <property type="component" value="Unassembled WGS sequence"/>
</dbReference>
<name>A0ABX2EQ53_9BURK</name>
<evidence type="ECO:0000313" key="7">
    <source>
        <dbReference type="Proteomes" id="UP000737171"/>
    </source>
</evidence>
<dbReference type="Pfam" id="PF00437">
    <property type="entry name" value="T2SSE"/>
    <property type="match status" value="1"/>
</dbReference>
<accession>A0ABX2EQ53</accession>
<evidence type="ECO:0000256" key="1">
    <source>
        <dbReference type="ARBA" id="ARBA00006611"/>
    </source>
</evidence>
<dbReference type="SUPFAM" id="SSF52540">
    <property type="entry name" value="P-loop containing nucleoside triphosphate hydrolases"/>
    <property type="match status" value="1"/>
</dbReference>
<sequence>MPMVRIGEALIALGIIDERALGDALQQQTRDRNVPLGELLVQRGVVTRGELQAALARKMGYPVVDAGAFPVEPEAALKLPHALARRLPALPLMMRGGRLVVALEDPSARILIDEIESGAQAKVVPVLAREGTLLPAIDQLYQRLGKLAAAAPPPATATPNPRPASPAIVQVEPDDTLERLIDTTIAEAHRSGVSDIHIECPGGDDPLRIRFRRDGVLEPYLEAPPDRGPALVARLKALGGLETSERRKPQHGKLQFGHVVQGDMPEWRLATIPTTHGLEDAVLRRLAPMQALPLDAIGLAPAVLAGVQSAITRTQGLLLCVGRAGSGTTTTLHAALAHINTPERKVWTAEDPIEITQPGLRQVQVNPRIDWTFAKAVRAFTDADADVVMVGELRDGETAQAAIDAALTGHLVFSAVPGTRAADGIVRLLDLGLDSFALADALSMVLAQQLVRRLCRQCVTRRPARDDEIEELLDDWQSSFPDNATAPTPESTLSQWRQRHGRDGVLQLHEAPGCPHCRHSGFSGRIGLHEALHIDRDLRRLIQASVPAQSLHSAAMARGMRTLRQDGIEKVLAGLTTAREVRARSNT</sequence>
<dbReference type="Pfam" id="PF05157">
    <property type="entry name" value="MshEN"/>
    <property type="match status" value="1"/>
</dbReference>
<dbReference type="InterPro" id="IPR007831">
    <property type="entry name" value="T2SS_GspE_N"/>
</dbReference>
<dbReference type="PANTHER" id="PTHR30258:SF2">
    <property type="entry name" value="COMG OPERON PROTEIN 1"/>
    <property type="match status" value="1"/>
</dbReference>
<proteinExistence type="inferred from homology"/>
<evidence type="ECO:0000256" key="2">
    <source>
        <dbReference type="ARBA" id="ARBA00022741"/>
    </source>
</evidence>
<dbReference type="SUPFAM" id="SSF160246">
    <property type="entry name" value="EspE N-terminal domain-like"/>
    <property type="match status" value="1"/>
</dbReference>
<evidence type="ECO:0000313" key="6">
    <source>
        <dbReference type="EMBL" id="NRF70672.1"/>
    </source>
</evidence>
<comment type="caution">
    <text evidence="6">The sequence shown here is derived from an EMBL/GenBank/DDBJ whole genome shotgun (WGS) entry which is preliminary data.</text>
</comment>
<dbReference type="EMBL" id="JABRWJ010000009">
    <property type="protein sequence ID" value="NRF70672.1"/>
    <property type="molecule type" value="Genomic_DNA"/>
</dbReference>
<evidence type="ECO:0000259" key="5">
    <source>
        <dbReference type="Pfam" id="PF05157"/>
    </source>
</evidence>
<dbReference type="Gene3D" id="3.30.300.160">
    <property type="entry name" value="Type II secretion system, protein E, N-terminal domain"/>
    <property type="match status" value="1"/>
</dbReference>
<dbReference type="InterPro" id="IPR001482">
    <property type="entry name" value="T2SS/T4SS_dom"/>
</dbReference>
<dbReference type="PANTHER" id="PTHR30258">
    <property type="entry name" value="TYPE II SECRETION SYSTEM PROTEIN GSPE-RELATED"/>
    <property type="match status" value="1"/>
</dbReference>
<protein>
    <submittedName>
        <fullName evidence="6">Type II/IV secretion system protein</fullName>
    </submittedName>
</protein>
<keyword evidence="3" id="KW-0067">ATP-binding</keyword>
<feature type="domain" description="Type II secretion system protein GspE N-terminal" evidence="5">
    <location>
        <begin position="59"/>
        <end position="144"/>
    </location>
</feature>
<comment type="similarity">
    <text evidence="1">Belongs to the GSP E family.</text>
</comment>
<dbReference type="Gene3D" id="3.30.450.90">
    <property type="match status" value="1"/>
</dbReference>
<organism evidence="6 7">
    <name type="scientific">Pseudaquabacterium terrae</name>
    <dbReference type="NCBI Taxonomy" id="2732868"/>
    <lineage>
        <taxon>Bacteria</taxon>
        <taxon>Pseudomonadati</taxon>
        <taxon>Pseudomonadota</taxon>
        <taxon>Betaproteobacteria</taxon>
        <taxon>Burkholderiales</taxon>
        <taxon>Sphaerotilaceae</taxon>
        <taxon>Pseudaquabacterium</taxon>
    </lineage>
</organism>
<reference evidence="6 7" key="1">
    <citation type="submission" date="2020-05" db="EMBL/GenBank/DDBJ databases">
        <title>Aquincola sp. isolate from soil.</title>
        <authorList>
            <person name="Han J."/>
            <person name="Kim D.-U."/>
        </authorList>
    </citation>
    <scope>NUCLEOTIDE SEQUENCE [LARGE SCALE GENOMIC DNA]</scope>
    <source>
        <strain evidence="6 7">S2</strain>
    </source>
</reference>
<evidence type="ECO:0000259" key="4">
    <source>
        <dbReference type="Pfam" id="PF00437"/>
    </source>
</evidence>
<dbReference type="Gene3D" id="3.40.50.300">
    <property type="entry name" value="P-loop containing nucleotide triphosphate hydrolases"/>
    <property type="match status" value="1"/>
</dbReference>
<keyword evidence="7" id="KW-1185">Reference proteome</keyword>
<gene>
    <name evidence="6" type="ORF">HLB44_27070</name>
</gene>